<proteinExistence type="predicted"/>
<reference evidence="1" key="1">
    <citation type="submission" date="2023-04" db="EMBL/GenBank/DDBJ databases">
        <title>A chromosome-level genome assembly of the parasitoid wasp Eretmocerus hayati.</title>
        <authorList>
            <person name="Zhong Y."/>
            <person name="Liu S."/>
            <person name="Liu Y."/>
        </authorList>
    </citation>
    <scope>NUCLEOTIDE SEQUENCE</scope>
    <source>
        <strain evidence="1">ZJU_SS_LIU_2023</strain>
    </source>
</reference>
<organism evidence="1 2">
    <name type="scientific">Eretmocerus hayati</name>
    <dbReference type="NCBI Taxonomy" id="131215"/>
    <lineage>
        <taxon>Eukaryota</taxon>
        <taxon>Metazoa</taxon>
        <taxon>Ecdysozoa</taxon>
        <taxon>Arthropoda</taxon>
        <taxon>Hexapoda</taxon>
        <taxon>Insecta</taxon>
        <taxon>Pterygota</taxon>
        <taxon>Neoptera</taxon>
        <taxon>Endopterygota</taxon>
        <taxon>Hymenoptera</taxon>
        <taxon>Apocrita</taxon>
        <taxon>Proctotrupomorpha</taxon>
        <taxon>Chalcidoidea</taxon>
        <taxon>Aphelinidae</taxon>
        <taxon>Aphelininae</taxon>
        <taxon>Eretmocerus</taxon>
    </lineage>
</organism>
<protein>
    <submittedName>
        <fullName evidence="1">Uncharacterized protein</fullName>
    </submittedName>
</protein>
<sequence>MALVDIDGNDPWLTEYEACDALAREIMEQLMYRDRYHRTSEAYAHHSANIRIRLKQFTNQVQELRDKVNVARRQHTITSEEAERRTRQVEQLQSKDVQIKRLYESKTQSLGLSRAQLLGPSTSAFADGGTTSWGIDDEDEADPNQFGDINDATVPDLKAQKQQLLQQQEEGLEQLSKIISRQKQIAQTIHSEVDNHNEIIDDLADHMERTDERLIDGTRMVRTISRKDSVCGYWTIIILLFFSIIIVSTI</sequence>
<accession>A0ACC2PKP5</accession>
<comment type="caution">
    <text evidence="1">The sequence shown here is derived from an EMBL/GenBank/DDBJ whole genome shotgun (WGS) entry which is preliminary data.</text>
</comment>
<dbReference type="Proteomes" id="UP001239111">
    <property type="component" value="Chromosome 1"/>
</dbReference>
<evidence type="ECO:0000313" key="2">
    <source>
        <dbReference type="Proteomes" id="UP001239111"/>
    </source>
</evidence>
<dbReference type="EMBL" id="CM056741">
    <property type="protein sequence ID" value="KAJ8683849.1"/>
    <property type="molecule type" value="Genomic_DNA"/>
</dbReference>
<name>A0ACC2PKP5_9HYME</name>
<keyword evidence="2" id="KW-1185">Reference proteome</keyword>
<gene>
    <name evidence="1" type="ORF">QAD02_019641</name>
</gene>
<evidence type="ECO:0000313" key="1">
    <source>
        <dbReference type="EMBL" id="KAJ8683849.1"/>
    </source>
</evidence>